<dbReference type="OrthoDB" id="582170at2"/>
<protein>
    <submittedName>
        <fullName evidence="3">Response regulator</fullName>
    </submittedName>
</protein>
<dbReference type="SUPFAM" id="SSF52172">
    <property type="entry name" value="CheY-like"/>
    <property type="match status" value="1"/>
</dbReference>
<dbReference type="InterPro" id="IPR001789">
    <property type="entry name" value="Sig_transdc_resp-reg_receiver"/>
</dbReference>
<dbReference type="InterPro" id="IPR011006">
    <property type="entry name" value="CheY-like_superfamily"/>
</dbReference>
<sequence length="120" mass="12593">MSEYAGLRVLVVEDEPVVAMCLEDILESLGCETVGPAGRLAEGLALAEREDIGAAILDINLAGERSTPIAEALLRRGVPIAFASGYGAVPEGFETVPLIEKPYREADIDAALRGLLNGAE</sequence>
<comment type="caution">
    <text evidence="3">The sequence shown here is derived from an EMBL/GenBank/DDBJ whole genome shotgun (WGS) entry which is preliminary data.</text>
</comment>
<dbReference type="GO" id="GO:0000160">
    <property type="term" value="P:phosphorelay signal transduction system"/>
    <property type="evidence" value="ECO:0007669"/>
    <property type="project" value="InterPro"/>
</dbReference>
<evidence type="ECO:0000259" key="2">
    <source>
        <dbReference type="PROSITE" id="PS50110"/>
    </source>
</evidence>
<organism evidence="3 4">
    <name type="scientific">Sphingomonas gei</name>
    <dbReference type="NCBI Taxonomy" id="1395960"/>
    <lineage>
        <taxon>Bacteria</taxon>
        <taxon>Pseudomonadati</taxon>
        <taxon>Pseudomonadota</taxon>
        <taxon>Alphaproteobacteria</taxon>
        <taxon>Sphingomonadales</taxon>
        <taxon>Sphingomonadaceae</taxon>
        <taxon>Sphingomonas</taxon>
    </lineage>
</organism>
<name>A0A4S1X4I7_9SPHN</name>
<gene>
    <name evidence="3" type="ORF">E5A73_18200</name>
</gene>
<reference evidence="3 4" key="1">
    <citation type="submission" date="2019-04" db="EMBL/GenBank/DDBJ databases">
        <title>Sphingomonas psychrotolerans sp. nov., isolated from soil in the Tianshan Mountains, Xinjiang, China.</title>
        <authorList>
            <person name="Luo Y."/>
            <person name="Sheng H."/>
        </authorList>
    </citation>
    <scope>NUCLEOTIDE SEQUENCE [LARGE SCALE GENOMIC DNA]</scope>
    <source>
        <strain evidence="3 4">ZFGT-11</strain>
    </source>
</reference>
<feature type="modified residue" description="4-aspartylphosphate" evidence="1">
    <location>
        <position position="58"/>
    </location>
</feature>
<dbReference type="AlphaFoldDB" id="A0A4S1X4I7"/>
<dbReference type="EMBL" id="SRXT01000007">
    <property type="protein sequence ID" value="TGX50345.1"/>
    <property type="molecule type" value="Genomic_DNA"/>
</dbReference>
<dbReference type="PROSITE" id="PS50110">
    <property type="entry name" value="RESPONSE_REGULATORY"/>
    <property type="match status" value="1"/>
</dbReference>
<dbReference type="Pfam" id="PF00072">
    <property type="entry name" value="Response_reg"/>
    <property type="match status" value="1"/>
</dbReference>
<keyword evidence="4" id="KW-1185">Reference proteome</keyword>
<dbReference type="Gene3D" id="3.40.50.2300">
    <property type="match status" value="1"/>
</dbReference>
<evidence type="ECO:0000256" key="1">
    <source>
        <dbReference type="PROSITE-ProRule" id="PRU00169"/>
    </source>
</evidence>
<keyword evidence="1" id="KW-0597">Phosphoprotein</keyword>
<dbReference type="Proteomes" id="UP000306147">
    <property type="component" value="Unassembled WGS sequence"/>
</dbReference>
<proteinExistence type="predicted"/>
<accession>A0A4S1X4I7</accession>
<evidence type="ECO:0000313" key="4">
    <source>
        <dbReference type="Proteomes" id="UP000306147"/>
    </source>
</evidence>
<evidence type="ECO:0000313" key="3">
    <source>
        <dbReference type="EMBL" id="TGX50345.1"/>
    </source>
</evidence>
<dbReference type="SMART" id="SM00448">
    <property type="entry name" value="REC"/>
    <property type="match status" value="1"/>
</dbReference>
<feature type="domain" description="Response regulatory" evidence="2">
    <location>
        <begin position="8"/>
        <end position="116"/>
    </location>
</feature>
<dbReference type="RefSeq" id="WP_135965262.1">
    <property type="nucleotide sequence ID" value="NZ_SRXT01000007.1"/>
</dbReference>